<evidence type="ECO:0000256" key="1">
    <source>
        <dbReference type="SAM" id="MobiDB-lite"/>
    </source>
</evidence>
<dbReference type="AlphaFoldDB" id="A0A1T5IDI4"/>
<dbReference type="Proteomes" id="UP000190857">
    <property type="component" value="Unassembled WGS sequence"/>
</dbReference>
<dbReference type="EMBL" id="FUZP01000001">
    <property type="protein sequence ID" value="SKC37083.1"/>
    <property type="molecule type" value="Genomic_DNA"/>
</dbReference>
<feature type="region of interest" description="Disordered" evidence="1">
    <location>
        <begin position="118"/>
        <end position="141"/>
    </location>
</feature>
<evidence type="ECO:0000313" key="4">
    <source>
        <dbReference type="Proteomes" id="UP000190857"/>
    </source>
</evidence>
<keyword evidence="2" id="KW-0472">Membrane</keyword>
<feature type="transmembrane region" description="Helical" evidence="2">
    <location>
        <begin position="39"/>
        <end position="58"/>
    </location>
</feature>
<dbReference type="RefSeq" id="WP_079726509.1">
    <property type="nucleotide sequence ID" value="NZ_FUZP01000001.1"/>
</dbReference>
<organism evidence="3 4">
    <name type="scientific">Okibacterium fritillariae</name>
    <dbReference type="NCBI Taxonomy" id="123320"/>
    <lineage>
        <taxon>Bacteria</taxon>
        <taxon>Bacillati</taxon>
        <taxon>Actinomycetota</taxon>
        <taxon>Actinomycetes</taxon>
        <taxon>Micrococcales</taxon>
        <taxon>Microbacteriaceae</taxon>
        <taxon>Okibacterium</taxon>
    </lineage>
</organism>
<protein>
    <submittedName>
        <fullName evidence="3">Uncharacterized protein</fullName>
    </submittedName>
</protein>
<evidence type="ECO:0000256" key="2">
    <source>
        <dbReference type="SAM" id="Phobius"/>
    </source>
</evidence>
<proteinExistence type="predicted"/>
<reference evidence="3 4" key="1">
    <citation type="submission" date="2017-02" db="EMBL/GenBank/DDBJ databases">
        <authorList>
            <person name="Peterson S.W."/>
        </authorList>
    </citation>
    <scope>NUCLEOTIDE SEQUENCE [LARGE SCALE GENOMIC DNA]</scope>
    <source>
        <strain evidence="3 4">VKM Ac-2059</strain>
    </source>
</reference>
<feature type="transmembrane region" description="Helical" evidence="2">
    <location>
        <begin position="12"/>
        <end position="33"/>
    </location>
</feature>
<feature type="compositionally biased region" description="Pro residues" evidence="1">
    <location>
        <begin position="122"/>
        <end position="134"/>
    </location>
</feature>
<gene>
    <name evidence="3" type="ORF">SAMN06309945_0276</name>
</gene>
<accession>A0A1T5IDI4</accession>
<keyword evidence="4" id="KW-1185">Reference proteome</keyword>
<name>A0A1T5IDI4_9MICO</name>
<dbReference type="OrthoDB" id="5119885at2"/>
<evidence type="ECO:0000313" key="3">
    <source>
        <dbReference type="EMBL" id="SKC37083.1"/>
    </source>
</evidence>
<keyword evidence="2" id="KW-1133">Transmembrane helix</keyword>
<keyword evidence="2" id="KW-0812">Transmembrane</keyword>
<sequence>MAQRKSSYWRQQIILNAVLGVLFAVGGMIYMVFSPVDKGLGLIFFLAGLGFFGALIFVSRQYRRMSNEQRAVYAWAIAQQMSGAGHRTPGGDIEMMAVATAAQKGTLPPVELQRLQNLNPRNPYPVRPPAPPTPTWSDPGL</sequence>